<evidence type="ECO:0000256" key="1">
    <source>
        <dbReference type="ARBA" id="ARBA00005854"/>
    </source>
</evidence>
<evidence type="ECO:0000259" key="4">
    <source>
        <dbReference type="Pfam" id="PF00389"/>
    </source>
</evidence>
<dbReference type="GO" id="GO:0051287">
    <property type="term" value="F:NAD binding"/>
    <property type="evidence" value="ECO:0007669"/>
    <property type="project" value="InterPro"/>
</dbReference>
<dbReference type="AlphaFoldDB" id="H7EHK0"/>
<dbReference type="Proteomes" id="UP000003571">
    <property type="component" value="Unassembled WGS sequence"/>
</dbReference>
<dbReference type="Pfam" id="PF02826">
    <property type="entry name" value="2-Hacid_dh_C"/>
    <property type="match status" value="1"/>
</dbReference>
<dbReference type="RefSeq" id="WP_002702144.1">
    <property type="nucleotide sequence ID" value="NZ_AGRW01000028.1"/>
</dbReference>
<protein>
    <submittedName>
        <fullName evidence="6">D-isomer specific 2-hydroxyacid dehydrogenase NAD-binding</fullName>
    </submittedName>
</protein>
<dbReference type="GO" id="GO:0008720">
    <property type="term" value="F:D-lactate dehydrogenase (NAD+) activity"/>
    <property type="evidence" value="ECO:0007669"/>
    <property type="project" value="TreeGrafter"/>
</dbReference>
<dbReference type="SUPFAM" id="SSF51735">
    <property type="entry name" value="NAD(P)-binding Rossmann-fold domains"/>
    <property type="match status" value="1"/>
</dbReference>
<dbReference type="PANTHER" id="PTHR43026">
    <property type="entry name" value="2-HYDROXYACID DEHYDROGENASE HOMOLOG 1-RELATED"/>
    <property type="match status" value="1"/>
</dbReference>
<evidence type="ECO:0000313" key="6">
    <source>
        <dbReference type="EMBL" id="EIC02946.1"/>
    </source>
</evidence>
<accession>H7EHK0</accession>
<dbReference type="Gene3D" id="3.40.50.720">
    <property type="entry name" value="NAD(P)-binding Rossmann-like Domain"/>
    <property type="match status" value="2"/>
</dbReference>
<sequence length="358" mass="40041">MRTVKIAFFDAKNYDREFFTKEAAKIAAMEKDGAEDEKIEFQIDYISDRLNPTTVSFARGHDAVCIFANDQITKQTAETLREFGIRIIALRSVGYNNVDTKSITELNLANAAETPDEQIKIVHIPSYSPHATAEFAVALLQNLNRKIHKAYARTRDSNFDTDGFVGTEIFGKTVGIVGAGAIGKAAAEIFKGYGATVLLNAAHQDQSFGQKIDSEYVNLEEIFKNSDFIMLFCPLLSDTRHIINNRCIQLMKKDALIVSTGRSSLIDSGELFDALNSGRIKGVAFDIFEEDRQNLYGDDWAPSPIRDENFDRLLRLPNVLMTHHQAYLTAENLTMIAEVTLDNIRKIVSGEECPNIIK</sequence>
<feature type="domain" description="D-isomer specific 2-hydroxyacid dehydrogenase NAD-binding" evidence="5">
    <location>
        <begin position="138"/>
        <end position="326"/>
    </location>
</feature>
<dbReference type="EMBL" id="AGRW01000028">
    <property type="protein sequence ID" value="EIC02946.1"/>
    <property type="molecule type" value="Genomic_DNA"/>
</dbReference>
<dbReference type="PANTHER" id="PTHR43026:SF1">
    <property type="entry name" value="2-HYDROXYACID DEHYDROGENASE HOMOLOG 1-RELATED"/>
    <property type="match status" value="1"/>
</dbReference>
<dbReference type="OrthoDB" id="9805416at2"/>
<dbReference type="InterPro" id="IPR006140">
    <property type="entry name" value="D-isomer_DH_NAD-bd"/>
</dbReference>
<organism evidence="6 7">
    <name type="scientific">Treponema saccharophilum DSM 2985</name>
    <dbReference type="NCBI Taxonomy" id="907348"/>
    <lineage>
        <taxon>Bacteria</taxon>
        <taxon>Pseudomonadati</taxon>
        <taxon>Spirochaetota</taxon>
        <taxon>Spirochaetia</taxon>
        <taxon>Spirochaetales</taxon>
        <taxon>Treponemataceae</taxon>
        <taxon>Treponema</taxon>
    </lineage>
</organism>
<evidence type="ECO:0000256" key="2">
    <source>
        <dbReference type="ARBA" id="ARBA00023027"/>
    </source>
</evidence>
<evidence type="ECO:0000313" key="7">
    <source>
        <dbReference type="Proteomes" id="UP000003571"/>
    </source>
</evidence>
<dbReference type="PATRIC" id="fig|907348.3.peg.268"/>
<keyword evidence="7" id="KW-1185">Reference proteome</keyword>
<dbReference type="PRINTS" id="PR00411">
    <property type="entry name" value="PNDRDTASEI"/>
</dbReference>
<dbReference type="Pfam" id="PF00389">
    <property type="entry name" value="2-Hacid_dh"/>
    <property type="match status" value="1"/>
</dbReference>
<dbReference type="STRING" id="907348.TresaDRAFT_2599"/>
<dbReference type="InterPro" id="IPR006139">
    <property type="entry name" value="D-isomer_2_OHA_DH_cat_dom"/>
</dbReference>
<name>H7EHK0_9SPIR</name>
<keyword evidence="2" id="KW-0520">NAD</keyword>
<comment type="similarity">
    <text evidence="1 3">Belongs to the D-isomer specific 2-hydroxyacid dehydrogenase family.</text>
</comment>
<comment type="caution">
    <text evidence="6">The sequence shown here is derived from an EMBL/GenBank/DDBJ whole genome shotgun (WGS) entry which is preliminary data.</text>
</comment>
<evidence type="ECO:0000256" key="3">
    <source>
        <dbReference type="RuleBase" id="RU003719"/>
    </source>
</evidence>
<dbReference type="SUPFAM" id="SSF52283">
    <property type="entry name" value="Formate/glycerate dehydrogenase catalytic domain-like"/>
    <property type="match status" value="1"/>
</dbReference>
<gene>
    <name evidence="6" type="ORF">TresaDRAFT_2599</name>
</gene>
<dbReference type="InterPro" id="IPR036291">
    <property type="entry name" value="NAD(P)-bd_dom_sf"/>
</dbReference>
<dbReference type="InterPro" id="IPR058205">
    <property type="entry name" value="D-LDH-like"/>
</dbReference>
<feature type="domain" description="D-isomer specific 2-hydroxyacid dehydrogenase catalytic" evidence="4">
    <location>
        <begin position="21"/>
        <end position="357"/>
    </location>
</feature>
<evidence type="ECO:0000259" key="5">
    <source>
        <dbReference type="Pfam" id="PF02826"/>
    </source>
</evidence>
<dbReference type="eggNOG" id="COG1052">
    <property type="taxonomic scope" value="Bacteria"/>
</dbReference>
<proteinExistence type="inferred from homology"/>
<keyword evidence="3" id="KW-0560">Oxidoreductase</keyword>
<reference evidence="6 7" key="1">
    <citation type="submission" date="2011-09" db="EMBL/GenBank/DDBJ databases">
        <title>The draft genome of Treponema saccharophilum DSM 2985.</title>
        <authorList>
            <consortium name="US DOE Joint Genome Institute (JGI-PGF)"/>
            <person name="Lucas S."/>
            <person name="Copeland A."/>
            <person name="Lapidus A."/>
            <person name="Glavina del Rio T."/>
            <person name="Dalin E."/>
            <person name="Tice H."/>
            <person name="Bruce D."/>
            <person name="Goodwin L."/>
            <person name="Pitluck S."/>
            <person name="Peters L."/>
            <person name="Kyrpides N."/>
            <person name="Mavromatis K."/>
            <person name="Ivanova N."/>
            <person name="Markowitz V."/>
            <person name="Cheng J.-F."/>
            <person name="Hugenholtz P."/>
            <person name="Woyke T."/>
            <person name="Wu D."/>
            <person name="Gronow S."/>
            <person name="Wellnitz S."/>
            <person name="Brambilla E."/>
            <person name="Klenk H.-P."/>
            <person name="Eisen J.A."/>
        </authorList>
    </citation>
    <scope>NUCLEOTIDE SEQUENCE [LARGE SCALE GENOMIC DNA]</scope>
    <source>
        <strain evidence="6 7">DSM 2985</strain>
    </source>
</reference>